<sequence>MEISSEMYGCFLTPIIMQKLPEEFRIAISRNLESETWDLKKILSEFHKELQLREQCLVNPKDVRPSNSFQRDSLLIKTFGESNATLRTCEIVQVGIKTLCDTTVYIQAYVVPPTELTRSSYQHLRDLPLADRAGGTLVRGAPWEPGALATKLGFALSAPTVVMCDDVHANRVRGLGLGLGLTATHVLKVESSAINQDDLISELKKFWDYKSFGIHDDNATLYDKFVSEVEFVEGRYRVRLPFKEDHDLLPDNFASCLSVKPDVSRQYNAVIREQLKQGIIKDVDQGTTDSVGKVHYIPHHEVICVDKETTKLRVVYDASAKAQSTTPNLNDCLYTCPPLSSLIYDILLRFRVHKVVTSGDIEKAFLNVSGDPRNGDYLRFLWVDDTRSKQSNPQVYRFARVGFRICSSPFLLNATIDSIIIIII</sequence>
<dbReference type="PANTHER" id="PTHR47331">
    <property type="entry name" value="PHD-TYPE DOMAIN-CONTAINING PROTEIN"/>
    <property type="match status" value="1"/>
</dbReference>
<protein>
    <submittedName>
        <fullName evidence="1">Uncharacterized protein</fullName>
    </submittedName>
</protein>
<name>A0AAD9PS28_ACRCE</name>
<comment type="caution">
    <text evidence="1">The sequence shown here is derived from an EMBL/GenBank/DDBJ whole genome shotgun (WGS) entry which is preliminary data.</text>
</comment>
<dbReference type="EMBL" id="JARQWQ010000158">
    <property type="protein sequence ID" value="KAK2548025.1"/>
    <property type="molecule type" value="Genomic_DNA"/>
</dbReference>
<gene>
    <name evidence="1" type="ORF">P5673_031844</name>
</gene>
<proteinExistence type="predicted"/>
<accession>A0AAD9PS28</accession>
<dbReference type="Proteomes" id="UP001249851">
    <property type="component" value="Unassembled WGS sequence"/>
</dbReference>
<reference evidence="1" key="2">
    <citation type="journal article" date="2023" name="Science">
        <title>Genomic signatures of disease resistance in endangered staghorn corals.</title>
        <authorList>
            <person name="Vollmer S.V."/>
            <person name="Selwyn J.D."/>
            <person name="Despard B.A."/>
            <person name="Roesel C.L."/>
        </authorList>
    </citation>
    <scope>NUCLEOTIDE SEQUENCE</scope>
    <source>
        <strain evidence="1">K2</strain>
    </source>
</reference>
<dbReference type="InterPro" id="IPR043502">
    <property type="entry name" value="DNA/RNA_pol_sf"/>
</dbReference>
<keyword evidence="2" id="KW-1185">Reference proteome</keyword>
<evidence type="ECO:0000313" key="1">
    <source>
        <dbReference type="EMBL" id="KAK2548025.1"/>
    </source>
</evidence>
<dbReference type="SUPFAM" id="SSF56672">
    <property type="entry name" value="DNA/RNA polymerases"/>
    <property type="match status" value="1"/>
</dbReference>
<evidence type="ECO:0000313" key="2">
    <source>
        <dbReference type="Proteomes" id="UP001249851"/>
    </source>
</evidence>
<dbReference type="AlphaFoldDB" id="A0AAD9PS28"/>
<dbReference type="PANTHER" id="PTHR47331:SF5">
    <property type="entry name" value="RIBONUCLEASE H"/>
    <property type="match status" value="1"/>
</dbReference>
<reference evidence="1" key="1">
    <citation type="journal article" date="2023" name="G3 (Bethesda)">
        <title>Whole genome assembly and annotation of the endangered Caribbean coral Acropora cervicornis.</title>
        <authorList>
            <person name="Selwyn J.D."/>
            <person name="Vollmer S.V."/>
        </authorList>
    </citation>
    <scope>NUCLEOTIDE SEQUENCE</scope>
    <source>
        <strain evidence="1">K2</strain>
    </source>
</reference>
<organism evidence="1 2">
    <name type="scientific">Acropora cervicornis</name>
    <name type="common">Staghorn coral</name>
    <dbReference type="NCBI Taxonomy" id="6130"/>
    <lineage>
        <taxon>Eukaryota</taxon>
        <taxon>Metazoa</taxon>
        <taxon>Cnidaria</taxon>
        <taxon>Anthozoa</taxon>
        <taxon>Hexacorallia</taxon>
        <taxon>Scleractinia</taxon>
        <taxon>Astrocoeniina</taxon>
        <taxon>Acroporidae</taxon>
        <taxon>Acropora</taxon>
    </lineage>
</organism>